<feature type="signal peptide" evidence="4">
    <location>
        <begin position="1"/>
        <end position="18"/>
    </location>
</feature>
<evidence type="ECO:0000256" key="4">
    <source>
        <dbReference type="SAM" id="SignalP"/>
    </source>
</evidence>
<comment type="caution">
    <text evidence="5">The sequence shown here is derived from an EMBL/GenBank/DDBJ whole genome shotgun (WGS) entry which is preliminary data.</text>
</comment>
<dbReference type="GO" id="GO:0042956">
    <property type="term" value="P:maltodextrin transmembrane transport"/>
    <property type="evidence" value="ECO:0007669"/>
    <property type="project" value="TreeGrafter"/>
</dbReference>
<dbReference type="GO" id="GO:0055052">
    <property type="term" value="C:ATP-binding cassette (ABC) transporter complex, substrate-binding subunit-containing"/>
    <property type="evidence" value="ECO:0007669"/>
    <property type="project" value="TreeGrafter"/>
</dbReference>
<dbReference type="Gene3D" id="3.40.190.10">
    <property type="entry name" value="Periplasmic binding protein-like II"/>
    <property type="match status" value="2"/>
</dbReference>
<keyword evidence="3 4" id="KW-0732">Signal</keyword>
<dbReference type="CDD" id="cd14748">
    <property type="entry name" value="PBP2_UgpB"/>
    <property type="match status" value="1"/>
</dbReference>
<feature type="chain" id="PRO_5032509174" evidence="4">
    <location>
        <begin position="19"/>
        <end position="399"/>
    </location>
</feature>
<dbReference type="PANTHER" id="PTHR30061:SF50">
    <property type="entry name" value="MALTOSE_MALTODEXTRIN-BINDING PERIPLASMIC PROTEIN"/>
    <property type="match status" value="1"/>
</dbReference>
<dbReference type="PANTHER" id="PTHR30061">
    <property type="entry name" value="MALTOSE-BINDING PERIPLASMIC PROTEIN"/>
    <property type="match status" value="1"/>
</dbReference>
<reference evidence="5 6" key="1">
    <citation type="submission" date="2020-04" db="EMBL/GenBank/DDBJ databases">
        <title>Draft genome of Leeia sp. IMCC25680.</title>
        <authorList>
            <person name="Song J."/>
            <person name="Cho J.-C."/>
        </authorList>
    </citation>
    <scope>NUCLEOTIDE SEQUENCE [LARGE SCALE GENOMIC DNA]</scope>
    <source>
        <strain evidence="5 6">IMCC25680</strain>
    </source>
</reference>
<dbReference type="GO" id="GO:0015768">
    <property type="term" value="P:maltose transport"/>
    <property type="evidence" value="ECO:0007669"/>
    <property type="project" value="TreeGrafter"/>
</dbReference>
<protein>
    <submittedName>
        <fullName evidence="5">ABC transporter substrate-binding protein</fullName>
    </submittedName>
</protein>
<keyword evidence="2" id="KW-0813">Transport</keyword>
<dbReference type="InterPro" id="IPR006059">
    <property type="entry name" value="SBP"/>
</dbReference>
<sequence>MRKILGSLVVLGAMAAQADTLRFTVAYYSPATQPYFEKMARQFESTHPGHRIKIEMAGWDGLQKKLQADLEQGRNADIAIVGTRWLLDYVKHDQLEPLDRYMSSEFEGRFIGTFLEPSQIDNKTWGLPIAASARAMYYNKRLLTQAGFPDGPKTWDDVVTASRKIKTSGGYGFGLQGKDIETDIYWYYALWSFGGEVVVGKWPTFANTPGVKAATLYKQMIDEGLTQPNVTQYSREDVGNLFKKGNLGMVISAPFLINQLKAEAPGMQYGIAPIPTQQRGATYAVTDSVVMFRNARNKVLAWQFLDFLFTKEPRIGFTAGEGFLPTTKDEASAPHFTGNPRLQTFVKLLPYAKFAPTVTGWEDTAKAVSDAMQAIYTGKAEPAAALKQASKAATAVLGQ</sequence>
<dbReference type="SUPFAM" id="SSF53850">
    <property type="entry name" value="Periplasmic binding protein-like II"/>
    <property type="match status" value="1"/>
</dbReference>
<dbReference type="RefSeq" id="WP_168878472.1">
    <property type="nucleotide sequence ID" value="NZ_JABAIM010000005.1"/>
</dbReference>
<evidence type="ECO:0000256" key="1">
    <source>
        <dbReference type="ARBA" id="ARBA00008520"/>
    </source>
</evidence>
<dbReference type="Pfam" id="PF01547">
    <property type="entry name" value="SBP_bac_1"/>
    <property type="match status" value="1"/>
</dbReference>
<dbReference type="EMBL" id="JABAIM010000005">
    <property type="protein sequence ID" value="NLR76795.1"/>
    <property type="molecule type" value="Genomic_DNA"/>
</dbReference>
<name>A0A847SCZ3_9NEIS</name>
<gene>
    <name evidence="5" type="ORF">HF682_16630</name>
</gene>
<dbReference type="Proteomes" id="UP000587991">
    <property type="component" value="Unassembled WGS sequence"/>
</dbReference>
<organism evidence="5 6">
    <name type="scientific">Leeia aquatica</name>
    <dbReference type="NCBI Taxonomy" id="2725557"/>
    <lineage>
        <taxon>Bacteria</taxon>
        <taxon>Pseudomonadati</taxon>
        <taxon>Pseudomonadota</taxon>
        <taxon>Betaproteobacteria</taxon>
        <taxon>Neisseriales</taxon>
        <taxon>Leeiaceae</taxon>
        <taxon>Leeia</taxon>
    </lineage>
</organism>
<dbReference type="GO" id="GO:1901982">
    <property type="term" value="F:maltose binding"/>
    <property type="evidence" value="ECO:0007669"/>
    <property type="project" value="TreeGrafter"/>
</dbReference>
<evidence type="ECO:0000256" key="3">
    <source>
        <dbReference type="ARBA" id="ARBA00022729"/>
    </source>
</evidence>
<evidence type="ECO:0000313" key="5">
    <source>
        <dbReference type="EMBL" id="NLR76795.1"/>
    </source>
</evidence>
<evidence type="ECO:0000256" key="2">
    <source>
        <dbReference type="ARBA" id="ARBA00022448"/>
    </source>
</evidence>
<proteinExistence type="inferred from homology"/>
<dbReference type="AlphaFoldDB" id="A0A847SCZ3"/>
<accession>A0A847SCZ3</accession>
<keyword evidence="6" id="KW-1185">Reference proteome</keyword>
<comment type="similarity">
    <text evidence="1">Belongs to the bacterial solute-binding protein 1 family.</text>
</comment>
<evidence type="ECO:0000313" key="6">
    <source>
        <dbReference type="Proteomes" id="UP000587991"/>
    </source>
</evidence>